<evidence type="ECO:0000313" key="1">
    <source>
        <dbReference type="EMBL" id="MFC4068646.1"/>
    </source>
</evidence>
<protein>
    <submittedName>
        <fullName evidence="1">Uncharacterized protein</fullName>
    </submittedName>
</protein>
<dbReference type="Proteomes" id="UP001595867">
    <property type="component" value="Unassembled WGS sequence"/>
</dbReference>
<evidence type="ECO:0000313" key="2">
    <source>
        <dbReference type="Proteomes" id="UP001595867"/>
    </source>
</evidence>
<comment type="caution">
    <text evidence="1">The sequence shown here is derived from an EMBL/GenBank/DDBJ whole genome shotgun (WGS) entry which is preliminary data.</text>
</comment>
<gene>
    <name evidence="1" type="ORF">ACFO0C_27270</name>
</gene>
<name>A0ABV8IXH0_9ACTN</name>
<keyword evidence="2" id="KW-1185">Reference proteome</keyword>
<organism evidence="1 2">
    <name type="scientific">Actinoplanes subglobosus</name>
    <dbReference type="NCBI Taxonomy" id="1547892"/>
    <lineage>
        <taxon>Bacteria</taxon>
        <taxon>Bacillati</taxon>
        <taxon>Actinomycetota</taxon>
        <taxon>Actinomycetes</taxon>
        <taxon>Micromonosporales</taxon>
        <taxon>Micromonosporaceae</taxon>
        <taxon>Actinoplanes</taxon>
    </lineage>
</organism>
<reference evidence="2" key="1">
    <citation type="journal article" date="2019" name="Int. J. Syst. Evol. Microbiol.">
        <title>The Global Catalogue of Microorganisms (GCM) 10K type strain sequencing project: providing services to taxonomists for standard genome sequencing and annotation.</title>
        <authorList>
            <consortium name="The Broad Institute Genomics Platform"/>
            <consortium name="The Broad Institute Genome Sequencing Center for Infectious Disease"/>
            <person name="Wu L."/>
            <person name="Ma J."/>
        </authorList>
    </citation>
    <scope>NUCLEOTIDE SEQUENCE [LARGE SCALE GENOMIC DNA]</scope>
    <source>
        <strain evidence="2">TBRC 5832</strain>
    </source>
</reference>
<dbReference type="EMBL" id="JBHSBL010000019">
    <property type="protein sequence ID" value="MFC4068646.1"/>
    <property type="molecule type" value="Genomic_DNA"/>
</dbReference>
<sequence>MDPVARFVMNPQIKHILLYRTPDRWRISVTEEDDAIGCGGLPGTAADAPIEVAQQDLLDHLRRHWGFTGDLSWHETEPDWWAAEPTSAAA</sequence>
<accession>A0ABV8IXH0</accession>
<dbReference type="RefSeq" id="WP_378069537.1">
    <property type="nucleotide sequence ID" value="NZ_JBHSBL010000019.1"/>
</dbReference>
<proteinExistence type="predicted"/>